<proteinExistence type="predicted"/>
<reference evidence="1 2" key="1">
    <citation type="submission" date="2021-06" db="EMBL/GenBank/DDBJ databases">
        <title>Caerostris darwini draft genome.</title>
        <authorList>
            <person name="Kono N."/>
            <person name="Arakawa K."/>
        </authorList>
    </citation>
    <scope>NUCLEOTIDE SEQUENCE [LARGE SCALE GENOMIC DNA]</scope>
</reference>
<organism evidence="1 2">
    <name type="scientific">Caerostris darwini</name>
    <dbReference type="NCBI Taxonomy" id="1538125"/>
    <lineage>
        <taxon>Eukaryota</taxon>
        <taxon>Metazoa</taxon>
        <taxon>Ecdysozoa</taxon>
        <taxon>Arthropoda</taxon>
        <taxon>Chelicerata</taxon>
        <taxon>Arachnida</taxon>
        <taxon>Araneae</taxon>
        <taxon>Araneomorphae</taxon>
        <taxon>Entelegynae</taxon>
        <taxon>Araneoidea</taxon>
        <taxon>Araneidae</taxon>
        <taxon>Caerostris</taxon>
    </lineage>
</organism>
<evidence type="ECO:0000313" key="2">
    <source>
        <dbReference type="Proteomes" id="UP001054837"/>
    </source>
</evidence>
<dbReference type="Proteomes" id="UP001054837">
    <property type="component" value="Unassembled WGS sequence"/>
</dbReference>
<dbReference type="EMBL" id="BPLQ01011219">
    <property type="protein sequence ID" value="GIY56727.1"/>
    <property type="molecule type" value="Genomic_DNA"/>
</dbReference>
<dbReference type="AlphaFoldDB" id="A0AAV4UG60"/>
<name>A0AAV4UG60_9ARAC</name>
<protein>
    <submittedName>
        <fullName evidence="1">Uncharacterized protein</fullName>
    </submittedName>
</protein>
<gene>
    <name evidence="1" type="ORF">CDAR_184431</name>
</gene>
<evidence type="ECO:0000313" key="1">
    <source>
        <dbReference type="EMBL" id="GIY56727.1"/>
    </source>
</evidence>
<keyword evidence="2" id="KW-1185">Reference proteome</keyword>
<accession>A0AAV4UG60</accession>
<sequence>MEIKWTSLSGLIAGILKSNFGQGPVIVHSDVNRRQQKKVEIDLQGSVLEDIINSMIQTSAKLRLLCKDLVEDLKREDERGLSKGCSINQVFSEKGDQKVWWAHPSSHAGHISTRETFRLKGVRARPGLCVTFGSELHLLSAPLSLYIFIWREIRLTSLSGLIAAILKSNFGQRPVIVHSGVN</sequence>
<comment type="caution">
    <text evidence="1">The sequence shown here is derived from an EMBL/GenBank/DDBJ whole genome shotgun (WGS) entry which is preliminary data.</text>
</comment>